<dbReference type="HOGENOM" id="CLU_060077_8_3_9"/>
<dbReference type="InterPro" id="IPR047057">
    <property type="entry name" value="MerR_fam"/>
</dbReference>
<dbReference type="PANTHER" id="PTHR30204:SF98">
    <property type="entry name" value="HTH-TYPE TRANSCRIPTIONAL REGULATOR ADHR"/>
    <property type="match status" value="1"/>
</dbReference>
<dbReference type="Proteomes" id="UP000005798">
    <property type="component" value="Unassembled WGS sequence"/>
</dbReference>
<comment type="caution">
    <text evidence="4">The sequence shown here is derived from an EMBL/GenBank/DDBJ whole genome shotgun (WGS) entry which is preliminary data.</text>
</comment>
<dbReference type="GO" id="GO:0003700">
    <property type="term" value="F:DNA-binding transcription factor activity"/>
    <property type="evidence" value="ECO:0007669"/>
    <property type="project" value="InterPro"/>
</dbReference>
<dbReference type="CDD" id="cd01109">
    <property type="entry name" value="HTH_YyaN"/>
    <property type="match status" value="1"/>
</dbReference>
<reference evidence="4" key="1">
    <citation type="submission" date="2007-11" db="EMBL/GenBank/DDBJ databases">
        <authorList>
            <person name="Fulton L."/>
            <person name="Clifton S."/>
            <person name="Fulton B."/>
            <person name="Xu J."/>
            <person name="Minx P."/>
            <person name="Pepin K.H."/>
            <person name="Johnson M."/>
            <person name="Thiruvilangam P."/>
            <person name="Bhonagiri V."/>
            <person name="Nash W.E."/>
            <person name="Mardis E.R."/>
            <person name="Wilson R.K."/>
        </authorList>
    </citation>
    <scope>NUCLEOTIDE SEQUENCE [LARGE SCALE GENOMIC DNA]</scope>
    <source>
        <strain evidence="4">DSM 1402</strain>
    </source>
</reference>
<dbReference type="Gene3D" id="1.10.1660.10">
    <property type="match status" value="1"/>
</dbReference>
<dbReference type="SMART" id="SM00422">
    <property type="entry name" value="HTH_MERR"/>
    <property type="match status" value="1"/>
</dbReference>
<dbReference type="InterPro" id="IPR009061">
    <property type="entry name" value="DNA-bd_dom_put_sf"/>
</dbReference>
<dbReference type="PROSITE" id="PS50937">
    <property type="entry name" value="HTH_MERR_2"/>
    <property type="match status" value="1"/>
</dbReference>
<evidence type="ECO:0000313" key="5">
    <source>
        <dbReference type="Proteomes" id="UP000005798"/>
    </source>
</evidence>
<dbReference type="InterPro" id="IPR000551">
    <property type="entry name" value="MerR-type_HTH_dom"/>
</dbReference>
<organism evidence="4 5">
    <name type="scientific">Thomasclavelia ramosa DSM 1402</name>
    <dbReference type="NCBI Taxonomy" id="445974"/>
    <lineage>
        <taxon>Bacteria</taxon>
        <taxon>Bacillati</taxon>
        <taxon>Bacillota</taxon>
        <taxon>Erysipelotrichia</taxon>
        <taxon>Erysipelotrichales</taxon>
        <taxon>Coprobacillaceae</taxon>
        <taxon>Thomasclavelia</taxon>
    </lineage>
</organism>
<dbReference type="Pfam" id="PF13411">
    <property type="entry name" value="MerR_1"/>
    <property type="match status" value="1"/>
</dbReference>
<dbReference type="EMBL" id="ABFX02000002">
    <property type="protein sequence ID" value="EDS20165.1"/>
    <property type="molecule type" value="Genomic_DNA"/>
</dbReference>
<reference evidence="4" key="2">
    <citation type="submission" date="2014-06" db="EMBL/GenBank/DDBJ databases">
        <title>Draft genome sequence of Clostridium ramosum(DSM 1402).</title>
        <authorList>
            <person name="Sudarsanam P."/>
            <person name="Ley R."/>
            <person name="Guruge J."/>
            <person name="Turnbaugh P.J."/>
            <person name="Mahowald M."/>
            <person name="Liep D."/>
            <person name="Gordon J."/>
        </authorList>
    </citation>
    <scope>NUCLEOTIDE SEQUENCE</scope>
    <source>
        <strain evidence="4">DSM 1402</strain>
    </source>
</reference>
<dbReference type="GO" id="GO:0003677">
    <property type="term" value="F:DNA binding"/>
    <property type="evidence" value="ECO:0007669"/>
    <property type="project" value="UniProtKB-KW"/>
</dbReference>
<dbReference type="PANTHER" id="PTHR30204">
    <property type="entry name" value="REDOX-CYCLING DRUG-SENSING TRANSCRIPTIONAL ACTIVATOR SOXR"/>
    <property type="match status" value="1"/>
</dbReference>
<dbReference type="SUPFAM" id="SSF46955">
    <property type="entry name" value="Putative DNA-binding domain"/>
    <property type="match status" value="1"/>
</dbReference>
<protein>
    <submittedName>
        <fullName evidence="4">HTH-type transcriptional regulator AdhR</fullName>
    </submittedName>
</protein>
<gene>
    <name evidence="4" type="primary">adhR</name>
    <name evidence="4" type="ORF">CLORAM_00258</name>
</gene>
<dbReference type="PRINTS" id="PR00040">
    <property type="entry name" value="HTHMERR"/>
</dbReference>
<name>B0N0G8_9FIRM</name>
<evidence type="ECO:0000313" key="4">
    <source>
        <dbReference type="EMBL" id="EDS20165.1"/>
    </source>
</evidence>
<accession>B0N0G8</accession>
<evidence type="ECO:0000256" key="1">
    <source>
        <dbReference type="ARBA" id="ARBA00023125"/>
    </source>
</evidence>
<feature type="coiled-coil region" evidence="2">
    <location>
        <begin position="111"/>
        <end position="138"/>
    </location>
</feature>
<keyword evidence="5" id="KW-1185">Reference proteome</keyword>
<evidence type="ECO:0000256" key="2">
    <source>
        <dbReference type="SAM" id="Coils"/>
    </source>
</evidence>
<keyword evidence="2" id="KW-0175">Coiled coil</keyword>
<keyword evidence="1" id="KW-0238">DNA-binding</keyword>
<proteinExistence type="predicted"/>
<dbReference type="eggNOG" id="COG0789">
    <property type="taxonomic scope" value="Bacteria"/>
</dbReference>
<evidence type="ECO:0000259" key="3">
    <source>
        <dbReference type="PROSITE" id="PS50937"/>
    </source>
</evidence>
<dbReference type="AlphaFoldDB" id="B0N0G8"/>
<sequence>MLSSNEDLSIKIKIEGLQIMTYNYIKRVMKMTIAEVSKKFGISSTTLRYYEKIGLMNPVAKNISGHRDYQEPDLRRINFIKCMRAAGMTIEQIKLYVDLFNEGEHTISQRKDIMIEQLGNLEAQVEELQSIISYLKHKIDNYESTLVKREMEQRNKLKG</sequence>
<feature type="domain" description="HTH merR-type" evidence="3">
    <location>
        <begin position="30"/>
        <end position="99"/>
    </location>
</feature>